<dbReference type="Gene3D" id="2.120.10.80">
    <property type="entry name" value="Kelch-type beta propeller"/>
    <property type="match status" value="2"/>
</dbReference>
<dbReference type="SUPFAM" id="SSF117281">
    <property type="entry name" value="Kelch motif"/>
    <property type="match status" value="1"/>
</dbReference>
<gene>
    <name evidence="6" type="ORF">DERYTH_LOCUS9948</name>
</gene>
<feature type="non-terminal residue" evidence="6">
    <location>
        <position position="1"/>
    </location>
</feature>
<sequence length="495" mass="54150">YFVNSILVETKLYFLGGWSKNPDGTESCQNSVFYLDLSAPFDTRNNTPWTDLTSTASIPVSTCWQVSALGGPDNSSIYAFGGMMVDESKNMLFCHAVREPGTELLNISQLDGMCHSNAAYDYHARFLTCDITLSVNTVVYEFNTKTQQWNTPNISGTLPKRRKEIQIVQDNSGKVYMFGGLANPSTGSTNTKWFNDMNILDIIEMSWSKVSNFKNNTPPLQADFTATMLNNSVTVYIGGRQTTSASGKTKSYISMEKIWTYDTKNASWTLVTTIGDVPGVRIGHSAVLALDGRIIVFGGYGQNSSPADPQLAVLDTSTSPFQWSLPNVSNPIPPALAYHSATLIGDLMIVAFGNITQQTSTTSGATSDIYILNTNDYTWVTSTDTKILSSSPINDTTPTENPSPTSTVSTTSTTTQDYTTQTPSTTIISAPENGVISPHTAMILGVSIGSLSSVVVIAIFVLLFARWRKFKQMYRNKEVYPGILDTNSTTYLQYK</sequence>
<protein>
    <submittedName>
        <fullName evidence="6">14247_t:CDS:1</fullName>
    </submittedName>
</protein>
<feature type="domain" description="Attractin/MKLN-like beta-propeller" evidence="5">
    <location>
        <begin position="136"/>
        <end position="387"/>
    </location>
</feature>
<accession>A0A9N9DRU4</accession>
<name>A0A9N9DRU4_9GLOM</name>
<dbReference type="InterPro" id="IPR015915">
    <property type="entry name" value="Kelch-typ_b-propeller"/>
</dbReference>
<dbReference type="PANTHER" id="PTHR46093">
    <property type="entry name" value="ACYL-COA-BINDING DOMAIN-CONTAINING PROTEIN 5"/>
    <property type="match status" value="1"/>
</dbReference>
<dbReference type="Pfam" id="PF24981">
    <property type="entry name" value="Beta-prop_ATRN-LZTR1"/>
    <property type="match status" value="1"/>
</dbReference>
<reference evidence="6" key="1">
    <citation type="submission" date="2021-06" db="EMBL/GenBank/DDBJ databases">
        <authorList>
            <person name="Kallberg Y."/>
            <person name="Tangrot J."/>
            <person name="Rosling A."/>
        </authorList>
    </citation>
    <scope>NUCLEOTIDE SEQUENCE</scope>
    <source>
        <strain evidence="6">MA453B</strain>
    </source>
</reference>
<evidence type="ECO:0000313" key="6">
    <source>
        <dbReference type="EMBL" id="CAG8646532.1"/>
    </source>
</evidence>
<keyword evidence="1" id="KW-0880">Kelch repeat</keyword>
<dbReference type="EMBL" id="CAJVPY010005595">
    <property type="protein sequence ID" value="CAG8646532.1"/>
    <property type="molecule type" value="Genomic_DNA"/>
</dbReference>
<dbReference type="Proteomes" id="UP000789405">
    <property type="component" value="Unassembled WGS sequence"/>
</dbReference>
<keyword evidence="4" id="KW-0472">Membrane</keyword>
<evidence type="ECO:0000256" key="4">
    <source>
        <dbReference type="SAM" id="Phobius"/>
    </source>
</evidence>
<keyword evidence="4" id="KW-0812">Transmembrane</keyword>
<evidence type="ECO:0000256" key="2">
    <source>
        <dbReference type="ARBA" id="ARBA00022737"/>
    </source>
</evidence>
<dbReference type="AlphaFoldDB" id="A0A9N9DRU4"/>
<feature type="transmembrane region" description="Helical" evidence="4">
    <location>
        <begin position="441"/>
        <end position="465"/>
    </location>
</feature>
<evidence type="ECO:0000256" key="3">
    <source>
        <dbReference type="SAM" id="MobiDB-lite"/>
    </source>
</evidence>
<dbReference type="PANTHER" id="PTHR46093:SF18">
    <property type="entry name" value="FIBRONECTIN TYPE-III DOMAIN-CONTAINING PROTEIN"/>
    <property type="match status" value="1"/>
</dbReference>
<keyword evidence="2" id="KW-0677">Repeat</keyword>
<proteinExistence type="predicted"/>
<organism evidence="6 7">
    <name type="scientific">Dentiscutata erythropus</name>
    <dbReference type="NCBI Taxonomy" id="1348616"/>
    <lineage>
        <taxon>Eukaryota</taxon>
        <taxon>Fungi</taxon>
        <taxon>Fungi incertae sedis</taxon>
        <taxon>Mucoromycota</taxon>
        <taxon>Glomeromycotina</taxon>
        <taxon>Glomeromycetes</taxon>
        <taxon>Diversisporales</taxon>
        <taxon>Gigasporaceae</taxon>
        <taxon>Dentiscutata</taxon>
    </lineage>
</organism>
<feature type="region of interest" description="Disordered" evidence="3">
    <location>
        <begin position="390"/>
        <end position="421"/>
    </location>
</feature>
<dbReference type="OrthoDB" id="432528at2759"/>
<keyword evidence="7" id="KW-1185">Reference proteome</keyword>
<comment type="caution">
    <text evidence="6">The sequence shown here is derived from an EMBL/GenBank/DDBJ whole genome shotgun (WGS) entry which is preliminary data.</text>
</comment>
<keyword evidence="4" id="KW-1133">Transmembrane helix</keyword>
<evidence type="ECO:0000259" key="5">
    <source>
        <dbReference type="Pfam" id="PF24981"/>
    </source>
</evidence>
<evidence type="ECO:0000256" key="1">
    <source>
        <dbReference type="ARBA" id="ARBA00022441"/>
    </source>
</evidence>
<evidence type="ECO:0000313" key="7">
    <source>
        <dbReference type="Proteomes" id="UP000789405"/>
    </source>
</evidence>
<dbReference type="InterPro" id="IPR056737">
    <property type="entry name" value="Beta-prop_ATRN-MKLN-like"/>
</dbReference>
<feature type="compositionally biased region" description="Low complexity" evidence="3">
    <location>
        <begin position="396"/>
        <end position="421"/>
    </location>
</feature>